<feature type="domain" description="WW" evidence="2">
    <location>
        <begin position="463"/>
        <end position="487"/>
    </location>
</feature>
<feature type="region of interest" description="Disordered" evidence="1">
    <location>
        <begin position="19"/>
        <end position="39"/>
    </location>
</feature>
<dbReference type="InterPro" id="IPR010730">
    <property type="entry name" value="HET"/>
</dbReference>
<dbReference type="Proteomes" id="UP000717696">
    <property type="component" value="Unassembled WGS sequence"/>
</dbReference>
<dbReference type="AlphaFoldDB" id="A0A9P9EUD2"/>
<accession>A0A9P9EUD2</accession>
<reference evidence="3" key="1">
    <citation type="journal article" date="2021" name="Nat. Commun.">
        <title>Genetic determinants of endophytism in the Arabidopsis root mycobiome.</title>
        <authorList>
            <person name="Mesny F."/>
            <person name="Miyauchi S."/>
            <person name="Thiergart T."/>
            <person name="Pickel B."/>
            <person name="Atanasova L."/>
            <person name="Karlsson M."/>
            <person name="Huettel B."/>
            <person name="Barry K.W."/>
            <person name="Haridas S."/>
            <person name="Chen C."/>
            <person name="Bauer D."/>
            <person name="Andreopoulos W."/>
            <person name="Pangilinan J."/>
            <person name="LaButti K."/>
            <person name="Riley R."/>
            <person name="Lipzen A."/>
            <person name="Clum A."/>
            <person name="Drula E."/>
            <person name="Henrissat B."/>
            <person name="Kohler A."/>
            <person name="Grigoriev I.V."/>
            <person name="Martin F.M."/>
            <person name="Hacquard S."/>
        </authorList>
    </citation>
    <scope>NUCLEOTIDE SEQUENCE</scope>
    <source>
        <strain evidence="3">MPI-CAGE-AT-0021</strain>
    </source>
</reference>
<evidence type="ECO:0000313" key="3">
    <source>
        <dbReference type="EMBL" id="KAH7147098.1"/>
    </source>
</evidence>
<name>A0A9P9EUD2_9HYPO</name>
<proteinExistence type="predicted"/>
<dbReference type="PANTHER" id="PTHR33112">
    <property type="entry name" value="DOMAIN PROTEIN, PUTATIVE-RELATED"/>
    <property type="match status" value="1"/>
</dbReference>
<evidence type="ECO:0000256" key="1">
    <source>
        <dbReference type="SAM" id="MobiDB-lite"/>
    </source>
</evidence>
<feature type="compositionally biased region" description="Polar residues" evidence="1">
    <location>
        <begin position="28"/>
        <end position="39"/>
    </location>
</feature>
<dbReference type="PANTHER" id="PTHR33112:SF1">
    <property type="entry name" value="HETEROKARYON INCOMPATIBILITY DOMAIN-CONTAINING PROTEIN"/>
    <property type="match status" value="1"/>
</dbReference>
<gene>
    <name evidence="3" type="ORF">B0J13DRAFT_553267</name>
</gene>
<comment type="caution">
    <text evidence="3">The sequence shown here is derived from an EMBL/GenBank/DDBJ whole genome shotgun (WGS) entry which is preliminary data.</text>
</comment>
<evidence type="ECO:0000313" key="4">
    <source>
        <dbReference type="Proteomes" id="UP000717696"/>
    </source>
</evidence>
<evidence type="ECO:0000259" key="2">
    <source>
        <dbReference type="PROSITE" id="PS01159"/>
    </source>
</evidence>
<dbReference type="Pfam" id="PF06985">
    <property type="entry name" value="HET"/>
    <property type="match status" value="1"/>
</dbReference>
<dbReference type="EMBL" id="JAGMUU010000008">
    <property type="protein sequence ID" value="KAH7147098.1"/>
    <property type="molecule type" value="Genomic_DNA"/>
</dbReference>
<sequence length="694" mass="78764">MGRFVCSAIRRLLTPSPPISESVPDVSPQESPDVSSRESLASTIDYGRLLRWIKTCDSRHTATCITIPAADRPHQIPEWVIDTQDACIVPGRTATRYVALSYRWADALSESERLMLRRSNLAEFQQPGFLSEGVASRLPQVIRDTIDLIKKLDERFLWIDRLCIIQGDEQTRFQAEQMDEVYSGAYFTVIAAASSGLYGQGHSRQASSDSRLPRHSPLEALAEYHYSRLLKSKWAERGWTFQEQILSKRSILFLDHEVFWDCQHALWDEYKLDPDLAGSPNSYVTPYNEMARRLQSNSWPDFSLYIELVCLYNSRQLTDPGDALSAFSGILNRLGRSYPGGFVSGMPRLFLDAALLWQPFSRPERRTQENGGITPIRHLPSWSWCGWRCVVDPWSLRSGLAYIDREDTLPTCGSASTWRTENLVHWSVLSKDMTKKQILPEPSLLETYKSLLQGEGTNLPDGWSRRRKWLRVFFNHKSDPDTRFQHPVPTVQTPTDVPNQETWPFLVGEITRAMLRVRSILRPKDAIHAEAAPKISVFKLRQFTEGPDDIDDICSVVCLQDHRCRWAGILRLMGDDEIHVGADIELIAISSGSVAVSDLESSYEERIEKDGFWTYRGGLTGIFFDRSPSRSGSLLPLVSLGNPLNGAKGNEIYQFYNVLWIERKDGVAYRKAAGRVPKTIWEANCSSPARVVLG</sequence>
<protein>
    <submittedName>
        <fullName evidence="3">Heterokaryon incompatibility protein-domain-containing protein</fullName>
    </submittedName>
</protein>
<dbReference type="InterPro" id="IPR001202">
    <property type="entry name" value="WW_dom"/>
</dbReference>
<keyword evidence="4" id="KW-1185">Reference proteome</keyword>
<dbReference type="PROSITE" id="PS01159">
    <property type="entry name" value="WW_DOMAIN_1"/>
    <property type="match status" value="1"/>
</dbReference>
<dbReference type="OrthoDB" id="2975793at2759"/>
<organism evidence="3 4">
    <name type="scientific">Dactylonectria estremocensis</name>
    <dbReference type="NCBI Taxonomy" id="1079267"/>
    <lineage>
        <taxon>Eukaryota</taxon>
        <taxon>Fungi</taxon>
        <taxon>Dikarya</taxon>
        <taxon>Ascomycota</taxon>
        <taxon>Pezizomycotina</taxon>
        <taxon>Sordariomycetes</taxon>
        <taxon>Hypocreomycetidae</taxon>
        <taxon>Hypocreales</taxon>
        <taxon>Nectriaceae</taxon>
        <taxon>Dactylonectria</taxon>
    </lineage>
</organism>